<dbReference type="STRING" id="1082931.KKY_3641"/>
<dbReference type="EMBL" id="CP003075">
    <property type="protein sequence ID" value="AEQ53623.1"/>
    <property type="molecule type" value="Genomic_DNA"/>
</dbReference>
<reference evidence="3 4" key="1">
    <citation type="journal article" date="2012" name="J. Bacteriol.">
        <title>Complete genome sequence of Pelagibacterium halotolerans B2T.</title>
        <authorList>
            <person name="Huo Y.Y."/>
            <person name="Cheng H."/>
            <person name="Han X.F."/>
            <person name="Jiang X.W."/>
            <person name="Sun C."/>
            <person name="Zhang X.Q."/>
            <person name="Zhu X.F."/>
            <person name="Liu Y.F."/>
            <person name="Li P.F."/>
            <person name="Ni P.X."/>
            <person name="Wu M."/>
        </authorList>
    </citation>
    <scope>NUCLEOTIDE SEQUENCE [LARGE SCALE GENOMIC DNA]</scope>
    <source>
        <strain evidence="4">DSM 22347 / JCM 15775 / CGMCC 1.7692 / B2</strain>
    </source>
</reference>
<accession>G4RAY7</accession>
<dbReference type="InterPro" id="IPR050902">
    <property type="entry name" value="ABC_Transporter_SBP"/>
</dbReference>
<evidence type="ECO:0000256" key="1">
    <source>
        <dbReference type="SAM" id="SignalP"/>
    </source>
</evidence>
<feature type="signal peptide" evidence="1">
    <location>
        <begin position="1"/>
        <end position="23"/>
    </location>
</feature>
<sequence>MPKWIEVVAVAMAGAVTISPAMAQDGAGQQAGPCVENFDPAADYFPQKVQSDHSRFWEASYHGNYKVLTVADTENLESGDSINYVLVQCGTPAPELSGALEGAVVIEVPIERTIVTHRNAIAMINELDRLSTIVGLTGNYLRFANEDAWYADVVAGAGDPADVASESDLDIETTLSLEADVIFMAGYGPGYDEVTSVTDRGLTAVMVSNRTEPTPLGSSEWLEFIAAFYNAEGEASAIFDTIEADYNAIVEQVAGALGGDMQVAYACMGEVGGCGFMYAHGANTLNGHILQLFGVTNPFAEGNDLPNGMQFDFESALGRTQETDFFIAYYYASPEALATDGRYESVPALAAGNYTISTVDNWNYCNAVNYVRVDELVRDYAIGLLPEMFPGEQGVCFQVPSQ</sequence>
<feature type="domain" description="Fe/B12 periplasmic-binding" evidence="2">
    <location>
        <begin position="112"/>
        <end position="388"/>
    </location>
</feature>
<dbReference type="HOGENOM" id="CLU_025776_1_0_5"/>
<protein>
    <submittedName>
        <fullName evidence="3">Vitamin B12 ABC transporter, B12-binding component BtuF</fullName>
    </submittedName>
</protein>
<dbReference type="KEGG" id="phl:KKY_3641"/>
<dbReference type="PANTHER" id="PTHR30535">
    <property type="entry name" value="VITAMIN B12-BINDING PROTEIN"/>
    <property type="match status" value="1"/>
</dbReference>
<name>G4RAY7_PELHB</name>
<evidence type="ECO:0000313" key="3">
    <source>
        <dbReference type="EMBL" id="AEQ53623.1"/>
    </source>
</evidence>
<dbReference type="Proteomes" id="UP000008850">
    <property type="component" value="Chromosome"/>
</dbReference>
<dbReference type="SUPFAM" id="SSF53807">
    <property type="entry name" value="Helical backbone' metal receptor"/>
    <property type="match status" value="1"/>
</dbReference>
<evidence type="ECO:0000259" key="2">
    <source>
        <dbReference type="PROSITE" id="PS50983"/>
    </source>
</evidence>
<dbReference type="InterPro" id="IPR002491">
    <property type="entry name" value="ABC_transptr_periplasmic_BD"/>
</dbReference>
<evidence type="ECO:0000313" key="4">
    <source>
        <dbReference type="Proteomes" id="UP000008850"/>
    </source>
</evidence>
<dbReference type="PROSITE" id="PS50983">
    <property type="entry name" value="FE_B12_PBP"/>
    <property type="match status" value="1"/>
</dbReference>
<dbReference type="Gene3D" id="3.40.50.1980">
    <property type="entry name" value="Nitrogenase molybdenum iron protein domain"/>
    <property type="match status" value="2"/>
</dbReference>
<keyword evidence="4" id="KW-1185">Reference proteome</keyword>
<dbReference type="RefSeq" id="WP_014132767.1">
    <property type="nucleotide sequence ID" value="NC_016078.1"/>
</dbReference>
<dbReference type="AlphaFoldDB" id="G4RAY7"/>
<keyword evidence="1" id="KW-0732">Signal</keyword>
<organism evidence="3 4">
    <name type="scientific">Pelagibacterium halotolerans (strain DSM 22347 / JCM 15775 / CGMCC 1.7692 / B2)</name>
    <dbReference type="NCBI Taxonomy" id="1082931"/>
    <lineage>
        <taxon>Bacteria</taxon>
        <taxon>Pseudomonadati</taxon>
        <taxon>Pseudomonadota</taxon>
        <taxon>Alphaproteobacteria</taxon>
        <taxon>Hyphomicrobiales</taxon>
        <taxon>Devosiaceae</taxon>
        <taxon>Pelagibacterium</taxon>
    </lineage>
</organism>
<feature type="chain" id="PRO_5003467594" evidence="1">
    <location>
        <begin position="24"/>
        <end position="402"/>
    </location>
</feature>
<proteinExistence type="predicted"/>
<dbReference type="PANTHER" id="PTHR30535:SF34">
    <property type="entry name" value="MOLYBDATE-BINDING PROTEIN MOLA"/>
    <property type="match status" value="1"/>
</dbReference>
<gene>
    <name evidence="3" type="ordered locus">KKY_3641</name>
</gene>
<dbReference type="eggNOG" id="COG0614">
    <property type="taxonomic scope" value="Bacteria"/>
</dbReference>